<organism evidence="2 3">
    <name type="scientific">Lithospermum erythrorhizon</name>
    <name type="common">Purple gromwell</name>
    <name type="synonym">Lithospermum officinale var. erythrorhizon</name>
    <dbReference type="NCBI Taxonomy" id="34254"/>
    <lineage>
        <taxon>Eukaryota</taxon>
        <taxon>Viridiplantae</taxon>
        <taxon>Streptophyta</taxon>
        <taxon>Embryophyta</taxon>
        <taxon>Tracheophyta</taxon>
        <taxon>Spermatophyta</taxon>
        <taxon>Magnoliopsida</taxon>
        <taxon>eudicotyledons</taxon>
        <taxon>Gunneridae</taxon>
        <taxon>Pentapetalae</taxon>
        <taxon>asterids</taxon>
        <taxon>lamiids</taxon>
        <taxon>Boraginales</taxon>
        <taxon>Boraginaceae</taxon>
        <taxon>Boraginoideae</taxon>
        <taxon>Lithospermeae</taxon>
        <taxon>Lithospermum</taxon>
    </lineage>
</organism>
<evidence type="ECO:0000313" key="3">
    <source>
        <dbReference type="Proteomes" id="UP001454036"/>
    </source>
</evidence>
<name>A0AAV3RJ53_LITER</name>
<evidence type="ECO:0000313" key="2">
    <source>
        <dbReference type="EMBL" id="GAA0175261.1"/>
    </source>
</evidence>
<proteinExistence type="predicted"/>
<protein>
    <submittedName>
        <fullName evidence="2">Uncharacterized protein</fullName>
    </submittedName>
</protein>
<dbReference type="AlphaFoldDB" id="A0AAV3RJ53"/>
<comment type="caution">
    <text evidence="2">The sequence shown here is derived from an EMBL/GenBank/DDBJ whole genome shotgun (WGS) entry which is preliminary data.</text>
</comment>
<gene>
    <name evidence="2" type="ORF">LIER_28473</name>
</gene>
<dbReference type="EMBL" id="BAABME010009491">
    <property type="protein sequence ID" value="GAA0175261.1"/>
    <property type="molecule type" value="Genomic_DNA"/>
</dbReference>
<keyword evidence="3" id="KW-1185">Reference proteome</keyword>
<sequence>MEINSVKVGGDEEDHLPKERESEKRVMPHEDLVVIPFKDGNNERTFKIGSKLGQSHQEQLIKLIREFEDVSAWGPEDMLRIDPSVALHKLYVDPNSSPMKQKKRLSNNDTAIREEVQALLKGQAIRDLKFPVWVTYVVLVKTQ</sequence>
<dbReference type="Proteomes" id="UP001454036">
    <property type="component" value="Unassembled WGS sequence"/>
</dbReference>
<feature type="region of interest" description="Disordered" evidence="1">
    <location>
        <begin position="1"/>
        <end position="25"/>
    </location>
</feature>
<feature type="compositionally biased region" description="Basic and acidic residues" evidence="1">
    <location>
        <begin position="15"/>
        <end position="25"/>
    </location>
</feature>
<accession>A0AAV3RJ53</accession>
<evidence type="ECO:0000256" key="1">
    <source>
        <dbReference type="SAM" id="MobiDB-lite"/>
    </source>
</evidence>
<reference evidence="2 3" key="1">
    <citation type="submission" date="2024-01" db="EMBL/GenBank/DDBJ databases">
        <title>The complete chloroplast genome sequence of Lithospermum erythrorhizon: insights into the phylogenetic relationship among Boraginaceae species and the maternal lineages of purple gromwells.</title>
        <authorList>
            <person name="Okada T."/>
            <person name="Watanabe K."/>
        </authorList>
    </citation>
    <scope>NUCLEOTIDE SEQUENCE [LARGE SCALE GENOMIC DNA]</scope>
</reference>